<dbReference type="GO" id="GO:0005576">
    <property type="term" value="C:extracellular region"/>
    <property type="evidence" value="ECO:0007669"/>
    <property type="project" value="UniProtKB-SubCell"/>
</dbReference>
<protein>
    <submittedName>
        <fullName evidence="6">(Atlantic silverside) hypothetical protein</fullName>
    </submittedName>
</protein>
<evidence type="ECO:0000313" key="7">
    <source>
        <dbReference type="Proteomes" id="UP000677803"/>
    </source>
</evidence>
<accession>A0A8S4AL71</accession>
<feature type="chain" id="PRO_5035723561" evidence="5">
    <location>
        <begin position="20"/>
        <end position="218"/>
    </location>
</feature>
<evidence type="ECO:0000256" key="1">
    <source>
        <dbReference type="ARBA" id="ARBA00004613"/>
    </source>
</evidence>
<keyword evidence="7" id="KW-1185">Reference proteome</keyword>
<keyword evidence="4" id="KW-0325">Glycoprotein</keyword>
<dbReference type="PANTHER" id="PTHR11967:SF2">
    <property type="entry name" value="ALPHA-1-ACID GLYCOPROTEIN 1"/>
    <property type="match status" value="1"/>
</dbReference>
<keyword evidence="2" id="KW-0964">Secreted</keyword>
<reference evidence="6" key="1">
    <citation type="submission" date="2021-05" db="EMBL/GenBank/DDBJ databases">
        <authorList>
            <person name="Tigano A."/>
        </authorList>
    </citation>
    <scope>NUCLEOTIDE SEQUENCE</scope>
</reference>
<gene>
    <name evidence="6" type="ORF">MMEN_LOCUS6063</name>
</gene>
<comment type="caution">
    <text evidence="6">The sequence shown here is derived from an EMBL/GenBank/DDBJ whole genome shotgun (WGS) entry which is preliminary data.</text>
</comment>
<comment type="subcellular location">
    <subcellularLocation>
        <location evidence="1">Secreted</location>
    </subcellularLocation>
</comment>
<proteinExistence type="predicted"/>
<evidence type="ECO:0000256" key="2">
    <source>
        <dbReference type="ARBA" id="ARBA00022525"/>
    </source>
</evidence>
<dbReference type="InterPro" id="IPR012674">
    <property type="entry name" value="Calycin"/>
</dbReference>
<organism evidence="6 7">
    <name type="scientific">Menidia menidia</name>
    <name type="common">Atlantic silverside</name>
    <dbReference type="NCBI Taxonomy" id="238744"/>
    <lineage>
        <taxon>Eukaryota</taxon>
        <taxon>Metazoa</taxon>
        <taxon>Chordata</taxon>
        <taxon>Craniata</taxon>
        <taxon>Vertebrata</taxon>
        <taxon>Euteleostomi</taxon>
        <taxon>Actinopterygii</taxon>
        <taxon>Neopterygii</taxon>
        <taxon>Teleostei</taxon>
        <taxon>Neoteleostei</taxon>
        <taxon>Acanthomorphata</taxon>
        <taxon>Ovalentaria</taxon>
        <taxon>Atherinomorphae</taxon>
        <taxon>Atheriniformes</taxon>
        <taxon>Atherinopsidae</taxon>
        <taxon>Menidiinae</taxon>
        <taxon>Menidia</taxon>
    </lineage>
</organism>
<dbReference type="Gene3D" id="2.40.128.20">
    <property type="match status" value="1"/>
</dbReference>
<evidence type="ECO:0000256" key="4">
    <source>
        <dbReference type="ARBA" id="ARBA00023180"/>
    </source>
</evidence>
<dbReference type="OrthoDB" id="8929479at2759"/>
<sequence length="218" mass="24537">MYATKTAVLLLLAVISSNAEPTAEECETLGKRLPSKDLQKIYGEWVLVWSVSDHDKGHDTLLNCSSSHVEFKLLDDKKTIEYIERNVYLGSLDSCTTYSSNLTTPTDETTEHHTLKCDVVRVEKDGAVQEYNDTGAVDFYQSCEDCLLMVYKTSTHRFLLSYKREGSHRDVEQMKTAHEGLKKLAECLKFPHDKPFAYDGLADFCHKKSAPAEAAAQS</sequence>
<keyword evidence="3 5" id="KW-0732">Signal</keyword>
<evidence type="ECO:0000256" key="5">
    <source>
        <dbReference type="SAM" id="SignalP"/>
    </source>
</evidence>
<dbReference type="Proteomes" id="UP000677803">
    <property type="component" value="Unassembled WGS sequence"/>
</dbReference>
<evidence type="ECO:0000256" key="3">
    <source>
        <dbReference type="ARBA" id="ARBA00022729"/>
    </source>
</evidence>
<feature type="signal peptide" evidence="5">
    <location>
        <begin position="1"/>
        <end position="19"/>
    </location>
</feature>
<dbReference type="EMBL" id="CAJRST010005557">
    <property type="protein sequence ID" value="CAG5887637.1"/>
    <property type="molecule type" value="Genomic_DNA"/>
</dbReference>
<evidence type="ECO:0000313" key="6">
    <source>
        <dbReference type="EMBL" id="CAG5887637.1"/>
    </source>
</evidence>
<dbReference type="PANTHER" id="PTHR11967">
    <property type="entry name" value="ALPHA-1-ACID GLYCOPROTEIN"/>
    <property type="match status" value="1"/>
</dbReference>
<dbReference type="AlphaFoldDB" id="A0A8S4AL71"/>
<name>A0A8S4AL71_9TELE</name>